<sequence>MGPKAKKGPGKKKLTKAERLKLQQEEEERRLKEEEEARLRFEKEEQERLERMRIAEEKWHQLEEKDLERRNQELQELNLLEECFLEAEKLKQEVRSLSREKEREEKEGDKLTQNEKIHFFDPILFGYLDQQERKRLWTGANEVDLEIYGLLVISIAEDLEAMKNALKKKLLSDKILEAQKLLVKNTSEVPETKDILDVNLCQFSPLGGVFYLDILQLPPLCKPVKGWMMVELLRGGLQNFTYPPESVEELDPENAFPPIEITLQLPENVIFFEEPMVVRWDAEGQGWKKGGISDVYYKEEDKLLSFSLELPGPFTLVQDTHINMPYLSWEMVPLDLNRVLLTVTTAFTEFQIHVKENLCMLSSVKLKDQRPVSNLKGKWLALIPFITALKEVGLNIFPTQYSHLYVIINNKVALVEVKAYRQIALLSPAFAFSWSKWNAVCDSHKVVFKVQEQAPGGPPAADWALLLFSGQRAQRLRLTEDSDAFSEAVEEGTEFHSSLFHMVGDFASPDALDRIRGVAARHVDAVCQLLLATRLLSFS</sequence>
<dbReference type="Proteomes" id="UP000081671">
    <property type="component" value="Unplaced"/>
</dbReference>
<dbReference type="PANTHER" id="PTHR20929:SF11">
    <property type="entry name" value="DYNEIN AXONEMAL INTERMEDIATE CHAIN 7"/>
    <property type="match status" value="1"/>
</dbReference>
<dbReference type="CTD" id="55259"/>
<dbReference type="Pfam" id="PF15927">
    <property type="entry name" value="Casc1_N"/>
    <property type="match status" value="1"/>
</dbReference>
<evidence type="ECO:0000259" key="4">
    <source>
        <dbReference type="Pfam" id="PF15927"/>
    </source>
</evidence>
<dbReference type="InParanoid" id="A0A1S3FVC8"/>
<feature type="domain" description="IC97/Casc1 N-terminal" evidence="4">
    <location>
        <begin position="29"/>
        <end position="97"/>
    </location>
</feature>
<organism evidence="5 6">
    <name type="scientific">Dipodomys ordii</name>
    <name type="common">Ord's kangaroo rat</name>
    <dbReference type="NCBI Taxonomy" id="10020"/>
    <lineage>
        <taxon>Eukaryota</taxon>
        <taxon>Metazoa</taxon>
        <taxon>Chordata</taxon>
        <taxon>Craniata</taxon>
        <taxon>Vertebrata</taxon>
        <taxon>Euteleostomi</taxon>
        <taxon>Mammalia</taxon>
        <taxon>Eutheria</taxon>
        <taxon>Euarchontoglires</taxon>
        <taxon>Glires</taxon>
        <taxon>Rodentia</taxon>
        <taxon>Castorimorpha</taxon>
        <taxon>Heteromyidae</taxon>
        <taxon>Dipodomyinae</taxon>
        <taxon>Dipodomys</taxon>
    </lineage>
</organism>
<feature type="compositionally biased region" description="Basic and acidic residues" evidence="3">
    <location>
        <begin position="15"/>
        <end position="35"/>
    </location>
</feature>
<dbReference type="InterPro" id="IPR031826">
    <property type="entry name" value="IC97/Casc1_N"/>
</dbReference>
<dbReference type="GO" id="GO:0008017">
    <property type="term" value="F:microtubule binding"/>
    <property type="evidence" value="ECO:0007669"/>
    <property type="project" value="TreeGrafter"/>
</dbReference>
<accession>A0A1S3FVC8</accession>
<comment type="similarity">
    <text evidence="1">Belongs to the DNAI7 family.</text>
</comment>
<dbReference type="PANTHER" id="PTHR20929">
    <property type="entry name" value="LUNG ADENOMA SUSCEPTIBILITY 1-RELATED"/>
    <property type="match status" value="1"/>
</dbReference>
<evidence type="ECO:0000313" key="5">
    <source>
        <dbReference type="Proteomes" id="UP000081671"/>
    </source>
</evidence>
<dbReference type="InterPro" id="IPR023247">
    <property type="entry name" value="IC97/Dnai7-like"/>
</dbReference>
<evidence type="ECO:0000313" key="6">
    <source>
        <dbReference type="RefSeq" id="XP_012880523.1"/>
    </source>
</evidence>
<dbReference type="GeneID" id="105992246"/>
<name>A0A1S3FVC8_DIPOR</name>
<dbReference type="RefSeq" id="XP_012880523.1">
    <property type="nucleotide sequence ID" value="XM_013025069.1"/>
</dbReference>
<gene>
    <name evidence="6" type="primary">Casc1</name>
</gene>
<evidence type="ECO:0000256" key="3">
    <source>
        <dbReference type="SAM" id="MobiDB-lite"/>
    </source>
</evidence>
<dbReference type="AlphaFoldDB" id="A0A1S3FVC8"/>
<dbReference type="GO" id="GO:0048487">
    <property type="term" value="F:beta-tubulin binding"/>
    <property type="evidence" value="ECO:0007669"/>
    <property type="project" value="TreeGrafter"/>
</dbReference>
<proteinExistence type="inferred from homology"/>
<dbReference type="GO" id="GO:0005930">
    <property type="term" value="C:axoneme"/>
    <property type="evidence" value="ECO:0007669"/>
    <property type="project" value="TreeGrafter"/>
</dbReference>
<keyword evidence="5" id="KW-1185">Reference proteome</keyword>
<dbReference type="FunCoup" id="A0A1S3FVC8">
    <property type="interactions" value="230"/>
</dbReference>
<feature type="compositionally biased region" description="Basic residues" evidence="3">
    <location>
        <begin position="1"/>
        <end position="14"/>
    </location>
</feature>
<evidence type="ECO:0000256" key="1">
    <source>
        <dbReference type="ARBA" id="ARBA00024332"/>
    </source>
</evidence>
<reference evidence="6" key="1">
    <citation type="submission" date="2025-08" db="UniProtKB">
        <authorList>
            <consortium name="RefSeq"/>
        </authorList>
    </citation>
    <scope>IDENTIFICATION</scope>
    <source>
        <tissue evidence="6">Kidney</tissue>
    </source>
</reference>
<dbReference type="KEGG" id="dord:105992246"/>
<evidence type="ECO:0000256" key="2">
    <source>
        <dbReference type="ARBA" id="ARBA00024414"/>
    </source>
</evidence>
<feature type="region of interest" description="Disordered" evidence="3">
    <location>
        <begin position="1"/>
        <end position="35"/>
    </location>
</feature>
<protein>
    <recommendedName>
        <fullName evidence="2">Dynein axonemal intermediate chain 7</fullName>
    </recommendedName>
</protein>
<dbReference type="OrthoDB" id="297923at2759"/>